<feature type="chain" id="PRO_5025561281" evidence="2">
    <location>
        <begin position="29"/>
        <end position="80"/>
    </location>
</feature>
<dbReference type="RefSeq" id="XP_033604239.1">
    <property type="nucleotide sequence ID" value="XM_033746431.1"/>
</dbReference>
<evidence type="ECO:0000256" key="1">
    <source>
        <dbReference type="SAM" id="Phobius"/>
    </source>
</evidence>
<keyword evidence="1" id="KW-0812">Transmembrane</keyword>
<feature type="signal peptide" evidence="2">
    <location>
        <begin position="1"/>
        <end position="28"/>
    </location>
</feature>
<dbReference type="AlphaFoldDB" id="A0A6A6WG67"/>
<evidence type="ECO:0000256" key="2">
    <source>
        <dbReference type="SAM" id="SignalP"/>
    </source>
</evidence>
<evidence type="ECO:0000313" key="4">
    <source>
        <dbReference type="Proteomes" id="UP000799437"/>
    </source>
</evidence>
<name>A0A6A6WG67_9PEZI</name>
<dbReference type="Proteomes" id="UP000799437">
    <property type="component" value="Unassembled WGS sequence"/>
</dbReference>
<organism evidence="3 4">
    <name type="scientific">Pseudovirgaria hyperparasitica</name>
    <dbReference type="NCBI Taxonomy" id="470096"/>
    <lineage>
        <taxon>Eukaryota</taxon>
        <taxon>Fungi</taxon>
        <taxon>Dikarya</taxon>
        <taxon>Ascomycota</taxon>
        <taxon>Pezizomycotina</taxon>
        <taxon>Dothideomycetes</taxon>
        <taxon>Dothideomycetes incertae sedis</taxon>
        <taxon>Acrospermales</taxon>
        <taxon>Acrospermaceae</taxon>
        <taxon>Pseudovirgaria</taxon>
    </lineage>
</organism>
<dbReference type="EMBL" id="ML996566">
    <property type="protein sequence ID" value="KAF2761788.1"/>
    <property type="molecule type" value="Genomic_DNA"/>
</dbReference>
<proteinExistence type="predicted"/>
<keyword evidence="2" id="KW-0732">Signal</keyword>
<keyword evidence="1" id="KW-0472">Membrane</keyword>
<keyword evidence="1" id="KW-1133">Transmembrane helix</keyword>
<evidence type="ECO:0000313" key="3">
    <source>
        <dbReference type="EMBL" id="KAF2761788.1"/>
    </source>
</evidence>
<reference evidence="3" key="1">
    <citation type="journal article" date="2020" name="Stud. Mycol.">
        <title>101 Dothideomycetes genomes: a test case for predicting lifestyles and emergence of pathogens.</title>
        <authorList>
            <person name="Haridas S."/>
            <person name="Albert R."/>
            <person name="Binder M."/>
            <person name="Bloem J."/>
            <person name="Labutti K."/>
            <person name="Salamov A."/>
            <person name="Andreopoulos B."/>
            <person name="Baker S."/>
            <person name="Barry K."/>
            <person name="Bills G."/>
            <person name="Bluhm B."/>
            <person name="Cannon C."/>
            <person name="Castanera R."/>
            <person name="Culley D."/>
            <person name="Daum C."/>
            <person name="Ezra D."/>
            <person name="Gonzalez J."/>
            <person name="Henrissat B."/>
            <person name="Kuo A."/>
            <person name="Liang C."/>
            <person name="Lipzen A."/>
            <person name="Lutzoni F."/>
            <person name="Magnuson J."/>
            <person name="Mondo S."/>
            <person name="Nolan M."/>
            <person name="Ohm R."/>
            <person name="Pangilinan J."/>
            <person name="Park H.-J."/>
            <person name="Ramirez L."/>
            <person name="Alfaro M."/>
            <person name="Sun H."/>
            <person name="Tritt A."/>
            <person name="Yoshinaga Y."/>
            <person name="Zwiers L.-H."/>
            <person name="Turgeon B."/>
            <person name="Goodwin S."/>
            <person name="Spatafora J."/>
            <person name="Crous P."/>
            <person name="Grigoriev I."/>
        </authorList>
    </citation>
    <scope>NUCLEOTIDE SEQUENCE</scope>
    <source>
        <strain evidence="3">CBS 121739</strain>
    </source>
</reference>
<gene>
    <name evidence="3" type="ORF">EJ05DRAFT_496682</name>
</gene>
<dbReference type="GeneID" id="54487485"/>
<sequence>MSLSANTQARFYFALLLVLQVLAPLVEAKKGKGGSGGGGGGDEEGAGAMTSPNALLAVAPVAVMVAWEIHAILLRHAAGT</sequence>
<feature type="transmembrane region" description="Helical" evidence="1">
    <location>
        <begin position="52"/>
        <end position="74"/>
    </location>
</feature>
<protein>
    <submittedName>
        <fullName evidence="3">Uncharacterized protein</fullName>
    </submittedName>
</protein>
<keyword evidence="4" id="KW-1185">Reference proteome</keyword>
<accession>A0A6A6WG67</accession>